<evidence type="ECO:0000313" key="2">
    <source>
        <dbReference type="Proteomes" id="UP000007756"/>
    </source>
</evidence>
<evidence type="ECO:0000313" key="1">
    <source>
        <dbReference type="EMBL" id="ADK87284.1"/>
    </source>
</evidence>
<dbReference type="EMBL" id="CP002077">
    <property type="protein sequence ID" value="ADK87284.1"/>
    <property type="molecule type" value="Genomic_DNA"/>
</dbReference>
<dbReference type="AlphaFoldDB" id="A0A0H3DQ36"/>
<evidence type="ECO:0008006" key="3">
    <source>
        <dbReference type="Google" id="ProtNLM"/>
    </source>
</evidence>
<dbReference type="InterPro" id="IPR024503">
    <property type="entry name" value="DUF3196"/>
</dbReference>
<dbReference type="SMR" id="A0A0H3DQ36"/>
<dbReference type="KEGG" id="mpj:MPNE_0383"/>
<dbReference type="HOGENOM" id="CLU_946012_0_0_14"/>
<gene>
    <name evidence="1" type="ordered locus">MPNE_0383</name>
</gene>
<name>A0A0H3DQ36_MYCPB</name>
<dbReference type="Gene3D" id="1.20.1480.10">
    <property type="entry name" value="hypothetical protein mp506/mpn330, domain 1"/>
    <property type="match status" value="1"/>
</dbReference>
<dbReference type="PATRIC" id="fig|722438.3.peg.368"/>
<dbReference type="STRING" id="722438.F539_01855"/>
<accession>A0A0H3DQ36</accession>
<dbReference type="RefSeq" id="WP_010874686.1">
    <property type="nucleotide sequence ID" value="NZ_CP010546.1"/>
</dbReference>
<reference evidence="1 2" key="1">
    <citation type="journal article" date="2010" name="Appl. Environ. Microbiol.">
        <title>Targeted chromosomal knockouts in Mycoplasma pneumoniae.</title>
        <authorList>
            <person name="Krishnakumar R."/>
            <person name="Assad-Garcia N."/>
            <person name="Benders G.A."/>
            <person name="Phan Q."/>
            <person name="Montague M.G."/>
            <person name="Glass J.I."/>
        </authorList>
    </citation>
    <scope>NUCLEOTIDE SEQUENCE [LARGE SCALE GENOMIC DNA]</scope>
    <source>
        <strain evidence="2">ATCC 15531 / DSM 22911 / NBRC 14401 / NCTC 10119 / FH</strain>
    </source>
</reference>
<dbReference type="InterPro" id="IPR023403">
    <property type="entry name" value="Uncharacterised_MG237_N"/>
</dbReference>
<dbReference type="Gene3D" id="1.10.472.40">
    <property type="entry name" value="Hypothetical protein mg237 homolog, domain 3"/>
    <property type="match status" value="1"/>
</dbReference>
<dbReference type="InterPro" id="IPR023402">
    <property type="entry name" value="Uncharacterised_MG237_central"/>
</dbReference>
<sequence>MINKPNQFVNHLSALKKHFASYKELREAFNDYHKHNGDELTTFFLHQFDKVMELVKQKDFKTAQSRCEEELAAPYLPKPLVSFFQSLLQLVNHDLLEQQNAALASLPAAKIIELVLQDYPNKLNMIHYLLPKTKAFVKPHLLQRLQFVLTDSELLELKRFSFFQALNQIPGFQGEQVEYFNSKLKQKFTLTLGEFEIAQQPDAKAYFEQLITQIQQLFLKEPVNAEFANEIIDAFLVSYFPLHPPVPLAQLAAKIYEYVSQIVLNEAVNLKDELIKLIVHTLYEQLDRPVGDEN</sequence>
<dbReference type="Proteomes" id="UP000007756">
    <property type="component" value="Chromosome"/>
</dbReference>
<protein>
    <recommendedName>
        <fullName evidence="3">DUF3196 domain-containing protein</fullName>
    </recommendedName>
</protein>
<proteinExistence type="predicted"/>
<dbReference type="Pfam" id="PF11428">
    <property type="entry name" value="DUF3196"/>
    <property type="match status" value="1"/>
</dbReference>
<dbReference type="Gene3D" id="3.30.1790.10">
    <property type="entry name" value="hypothetical protein mp506/mpn330, domain 2"/>
    <property type="match status" value="1"/>
</dbReference>
<dbReference type="GeneID" id="66609014"/>
<organism evidence="1 2">
    <name type="scientific">Mycoplasmoides pneumoniae (strain ATCC 15531 / DSM 23978 / CIP 103766 / NBRC 14401 / NCTC 10119 / FH)</name>
    <name type="common">Mycoplasma pneumoniae</name>
    <dbReference type="NCBI Taxonomy" id="722438"/>
    <lineage>
        <taxon>Bacteria</taxon>
        <taxon>Bacillati</taxon>
        <taxon>Mycoplasmatota</taxon>
        <taxon>Mycoplasmoidales</taxon>
        <taxon>Mycoplasmoidaceae</taxon>
        <taxon>Mycoplasmoides</taxon>
    </lineage>
</organism>
<dbReference type="SUPFAM" id="SSF116965">
    <property type="entry name" value="Hypothetical protein MPN330"/>
    <property type="match status" value="1"/>
</dbReference>
<dbReference type="PaxDb" id="722438-MPNE_0383"/>